<name>A0ABT5AZ23_9BACT</name>
<keyword evidence="2" id="KW-0812">Transmembrane</keyword>
<comment type="caution">
    <text evidence="3">The sequence shown here is derived from an EMBL/GenBank/DDBJ whole genome shotgun (WGS) entry which is preliminary data.</text>
</comment>
<gene>
    <name evidence="3" type="ORF">POL58_05020</name>
</gene>
<evidence type="ECO:0000313" key="3">
    <source>
        <dbReference type="EMBL" id="MDC0667085.1"/>
    </source>
</evidence>
<feature type="compositionally biased region" description="Basic and acidic residues" evidence="1">
    <location>
        <begin position="118"/>
        <end position="128"/>
    </location>
</feature>
<feature type="transmembrane region" description="Helical" evidence="2">
    <location>
        <begin position="241"/>
        <end position="265"/>
    </location>
</feature>
<feature type="compositionally biased region" description="Polar residues" evidence="1">
    <location>
        <begin position="132"/>
        <end position="144"/>
    </location>
</feature>
<feature type="region of interest" description="Disordered" evidence="1">
    <location>
        <begin position="118"/>
        <end position="165"/>
    </location>
</feature>
<organism evidence="3 4">
    <name type="scientific">Nannocystis radixulma</name>
    <dbReference type="NCBI Taxonomy" id="2995305"/>
    <lineage>
        <taxon>Bacteria</taxon>
        <taxon>Pseudomonadati</taxon>
        <taxon>Myxococcota</taxon>
        <taxon>Polyangia</taxon>
        <taxon>Nannocystales</taxon>
        <taxon>Nannocystaceae</taxon>
        <taxon>Nannocystis</taxon>
    </lineage>
</organism>
<sequence>MLPRFFALMVLAAPPAGGEDAERAILQVINASEAGSVQLADVEAVAALAARELLSAPPREQSSRLGYVKRTHEILSNINPVKGPDYACAEIATLAAFGARGDVSADLKARAERRQAGLRDALAKRDPLHTCPTPNEAESSQPTQIEPPLAPTTSEPPPLVPVGRSIPAQAAPNARSRSMIVGGSVLLGTGALFAVGAIGTNSWYGNKRDDLTHLAEEIAAAGGKTQGQVDQRNALEQTLNLARGLTIGAAVLAAAQGVAGIALLARGAARRTQRAKVSPTGGPYSVGITIEGRF</sequence>
<dbReference type="RefSeq" id="WP_271994954.1">
    <property type="nucleotide sequence ID" value="NZ_JAQNDN010000001.1"/>
</dbReference>
<evidence type="ECO:0000313" key="4">
    <source>
        <dbReference type="Proteomes" id="UP001217838"/>
    </source>
</evidence>
<keyword evidence="2" id="KW-0472">Membrane</keyword>
<protein>
    <submittedName>
        <fullName evidence="3">Uncharacterized protein</fullName>
    </submittedName>
</protein>
<accession>A0ABT5AZ23</accession>
<proteinExistence type="predicted"/>
<keyword evidence="4" id="KW-1185">Reference proteome</keyword>
<dbReference type="EMBL" id="JAQNDN010000001">
    <property type="protein sequence ID" value="MDC0667085.1"/>
    <property type="molecule type" value="Genomic_DNA"/>
</dbReference>
<evidence type="ECO:0000256" key="1">
    <source>
        <dbReference type="SAM" id="MobiDB-lite"/>
    </source>
</evidence>
<evidence type="ECO:0000256" key="2">
    <source>
        <dbReference type="SAM" id="Phobius"/>
    </source>
</evidence>
<feature type="compositionally biased region" description="Pro residues" evidence="1">
    <location>
        <begin position="148"/>
        <end position="160"/>
    </location>
</feature>
<reference evidence="3 4" key="1">
    <citation type="submission" date="2022-11" db="EMBL/GenBank/DDBJ databases">
        <title>Minimal conservation of predation-associated metabolite biosynthetic gene clusters underscores biosynthetic potential of Myxococcota including descriptions for ten novel species: Archangium lansinium sp. nov., Myxococcus landrumus sp. nov., Nannocystis bai.</title>
        <authorList>
            <person name="Ahearne A."/>
            <person name="Stevens C."/>
            <person name="Dowd S."/>
        </authorList>
    </citation>
    <scope>NUCLEOTIDE SEQUENCE [LARGE SCALE GENOMIC DNA]</scope>
    <source>
        <strain evidence="3 4">NCELM</strain>
    </source>
</reference>
<keyword evidence="2" id="KW-1133">Transmembrane helix</keyword>
<dbReference type="Proteomes" id="UP001217838">
    <property type="component" value="Unassembled WGS sequence"/>
</dbReference>